<feature type="binding site" evidence="7">
    <location>
        <position position="23"/>
    </location>
    <ligand>
        <name>phosphoenolpyruvate</name>
        <dbReference type="ChEBI" id="CHEBI:58702"/>
    </ligand>
</feature>
<name>A0ABP6L3U4_9ACTN</name>
<dbReference type="PROSITE" id="PS00885">
    <property type="entry name" value="EPSP_SYNTHASE_2"/>
    <property type="match status" value="1"/>
</dbReference>
<proteinExistence type="inferred from homology"/>
<gene>
    <name evidence="7 9" type="primary">aroA</name>
    <name evidence="9" type="ORF">GCM10010528_11220</name>
</gene>
<dbReference type="InterPro" id="IPR006264">
    <property type="entry name" value="EPSP_synthase"/>
</dbReference>
<dbReference type="EC" id="2.5.1.19" evidence="7"/>
<comment type="similarity">
    <text evidence="2 7">Belongs to the EPSP synthase family.</text>
</comment>
<sequence length="431" mass="44063">MTTWSAPTAHAPVSATVELPGSKSITNRALVLAALADAPSTITGALRSRDTDLMIDGLAAMGTGIAAAPDDPSRLTVTPRPLHGAAVQCGLAGTVMRFLPPVAAVANGTVEFDGDPQARTRPLHTILDALRELGADITGTALPFTVAGAGSLHGGDVVIDASASSQFVSGLLLSGARFDNGVRVIHRGAPMPSMPHVEMTVAMLRDHGVTVETGTPDQWRVAPGPIAAHDWVIEPDLSNATPFLAAAAVTGGKVRIPRWPAATTQPGAQFVDILAAMGASAVLGADGVLTVTGLGALRGIDVDLRAIGELTPTIAALCALATGHSRLTGIGHLRGHETDRLTALATEINRLGGDVAEIDGDNVSGGLLIRPRPLHGGTWESYADHRMATAGALIGLRVPGVEVLDIGTTAKTLPAFPQMWADMLGAGVTAE</sequence>
<dbReference type="InterPro" id="IPR001986">
    <property type="entry name" value="Enolpyruvate_Tfrase_dom"/>
</dbReference>
<keyword evidence="5 7" id="KW-0057">Aromatic amino acid biosynthesis</keyword>
<feature type="binding site" evidence="7">
    <location>
        <position position="336"/>
    </location>
    <ligand>
        <name>3-phosphoshikimate</name>
        <dbReference type="ChEBI" id="CHEBI:145989"/>
    </ligand>
</feature>
<feature type="binding site" evidence="7">
    <location>
        <position position="23"/>
    </location>
    <ligand>
        <name>3-phosphoshikimate</name>
        <dbReference type="ChEBI" id="CHEBI:145989"/>
    </ligand>
</feature>
<comment type="function">
    <text evidence="7">Catalyzes the transfer of the enolpyruvyl moiety of phosphoenolpyruvate (PEP) to the 5-hydroxyl of shikimate-3-phosphate (S3P) to produce enolpyruvyl shikimate-3-phosphate and inorganic phosphate.</text>
</comment>
<comment type="caution">
    <text evidence="9">The sequence shown here is derived from an EMBL/GenBank/DDBJ whole genome shotgun (WGS) entry which is preliminary data.</text>
</comment>
<feature type="binding site" evidence="7">
    <location>
        <position position="166"/>
    </location>
    <ligand>
        <name>3-phosphoshikimate</name>
        <dbReference type="ChEBI" id="CHEBI:145989"/>
    </ligand>
</feature>
<dbReference type="Proteomes" id="UP001501035">
    <property type="component" value="Unassembled WGS sequence"/>
</dbReference>
<accession>A0ABP6L3U4</accession>
<evidence type="ECO:0000256" key="5">
    <source>
        <dbReference type="ARBA" id="ARBA00023141"/>
    </source>
</evidence>
<evidence type="ECO:0000256" key="3">
    <source>
        <dbReference type="ARBA" id="ARBA00022605"/>
    </source>
</evidence>
<comment type="subcellular location">
    <subcellularLocation>
        <location evidence="7">Cytoplasm</location>
    </subcellularLocation>
</comment>
<keyword evidence="3 7" id="KW-0028">Amino-acid biosynthesis</keyword>
<feature type="binding site" evidence="7">
    <location>
        <position position="121"/>
    </location>
    <ligand>
        <name>phosphoenolpyruvate</name>
        <dbReference type="ChEBI" id="CHEBI:58702"/>
    </ligand>
</feature>
<feature type="binding site" evidence="7">
    <location>
        <position position="165"/>
    </location>
    <ligand>
        <name>3-phosphoshikimate</name>
        <dbReference type="ChEBI" id="CHEBI:145989"/>
    </ligand>
</feature>
<comment type="subunit">
    <text evidence="7">Monomer.</text>
</comment>
<feature type="binding site" evidence="7">
    <location>
        <position position="340"/>
    </location>
    <ligand>
        <name>phosphoenolpyruvate</name>
        <dbReference type="ChEBI" id="CHEBI:58702"/>
    </ligand>
</feature>
<feature type="binding site" evidence="7">
    <location>
        <position position="28"/>
    </location>
    <ligand>
        <name>3-phosphoshikimate</name>
        <dbReference type="ChEBI" id="CHEBI:145989"/>
    </ligand>
</feature>
<feature type="binding site" evidence="7">
    <location>
        <position position="309"/>
    </location>
    <ligand>
        <name>3-phosphoshikimate</name>
        <dbReference type="ChEBI" id="CHEBI:145989"/>
    </ligand>
</feature>
<evidence type="ECO:0000259" key="8">
    <source>
        <dbReference type="Pfam" id="PF00275"/>
    </source>
</evidence>
<comment type="caution">
    <text evidence="7">Lacks conserved residue(s) required for the propagation of feature annotation.</text>
</comment>
<evidence type="ECO:0000256" key="7">
    <source>
        <dbReference type="HAMAP-Rule" id="MF_00210"/>
    </source>
</evidence>
<keyword evidence="7" id="KW-0963">Cytoplasm</keyword>
<protein>
    <recommendedName>
        <fullName evidence="7">3-phosphoshikimate 1-carboxyvinyltransferase</fullName>
        <ecNumber evidence="7">2.5.1.19</ecNumber>
    </recommendedName>
    <alternativeName>
        <fullName evidence="7">5-enolpyruvylshikimate-3-phosphate synthase</fullName>
        <shortName evidence="7">EPSP synthase</shortName>
        <shortName evidence="7">EPSPS</shortName>
    </alternativeName>
</protein>
<keyword evidence="10" id="KW-1185">Reference proteome</keyword>
<evidence type="ECO:0000313" key="9">
    <source>
        <dbReference type="EMBL" id="GAA3031750.1"/>
    </source>
</evidence>
<feature type="binding site" evidence="7">
    <location>
        <position position="164"/>
    </location>
    <ligand>
        <name>3-phosphoshikimate</name>
        <dbReference type="ChEBI" id="CHEBI:145989"/>
    </ligand>
</feature>
<evidence type="ECO:0000256" key="1">
    <source>
        <dbReference type="ARBA" id="ARBA00004811"/>
    </source>
</evidence>
<dbReference type="EMBL" id="BAAAVS010000019">
    <property type="protein sequence ID" value="GAA3031750.1"/>
    <property type="molecule type" value="Genomic_DNA"/>
</dbReference>
<feature type="binding site" evidence="7">
    <location>
        <position position="411"/>
    </location>
    <ligand>
        <name>phosphoenolpyruvate</name>
        <dbReference type="ChEBI" id="CHEBI:58702"/>
    </ligand>
</feature>
<dbReference type="PANTHER" id="PTHR21090:SF5">
    <property type="entry name" value="PENTAFUNCTIONAL AROM POLYPEPTIDE"/>
    <property type="match status" value="1"/>
</dbReference>
<feature type="binding site" evidence="7">
    <location>
        <position position="193"/>
    </location>
    <ligand>
        <name>3-phosphoshikimate</name>
        <dbReference type="ChEBI" id="CHEBI:145989"/>
    </ligand>
</feature>
<organism evidence="9 10">
    <name type="scientific">Gordonia defluvii</name>
    <dbReference type="NCBI Taxonomy" id="283718"/>
    <lineage>
        <taxon>Bacteria</taxon>
        <taxon>Bacillati</taxon>
        <taxon>Actinomycetota</taxon>
        <taxon>Actinomycetes</taxon>
        <taxon>Mycobacteriales</taxon>
        <taxon>Gordoniaceae</taxon>
        <taxon>Gordonia</taxon>
    </lineage>
</organism>
<dbReference type="InterPro" id="IPR036968">
    <property type="entry name" value="Enolpyruvate_Tfrase_sf"/>
</dbReference>
<evidence type="ECO:0000256" key="6">
    <source>
        <dbReference type="ARBA" id="ARBA00044633"/>
    </source>
</evidence>
<comment type="catalytic activity">
    <reaction evidence="6">
        <text>3-phosphoshikimate + phosphoenolpyruvate = 5-O-(1-carboxyvinyl)-3-phosphoshikimate + phosphate</text>
        <dbReference type="Rhea" id="RHEA:21256"/>
        <dbReference type="ChEBI" id="CHEBI:43474"/>
        <dbReference type="ChEBI" id="CHEBI:57701"/>
        <dbReference type="ChEBI" id="CHEBI:58702"/>
        <dbReference type="ChEBI" id="CHEBI:145989"/>
        <dbReference type="EC" id="2.5.1.19"/>
    </reaction>
    <physiologicalReaction direction="left-to-right" evidence="6">
        <dbReference type="Rhea" id="RHEA:21257"/>
    </physiologicalReaction>
</comment>
<dbReference type="PIRSF" id="PIRSF000505">
    <property type="entry name" value="EPSPS"/>
    <property type="match status" value="1"/>
</dbReference>
<feature type="domain" description="Enolpyruvate transferase" evidence="8">
    <location>
        <begin position="9"/>
        <end position="418"/>
    </location>
</feature>
<keyword evidence="4 7" id="KW-0808">Transferase</keyword>
<dbReference type="SUPFAM" id="SSF55205">
    <property type="entry name" value="EPT/RTPC-like"/>
    <property type="match status" value="1"/>
</dbReference>
<evidence type="ECO:0000313" key="10">
    <source>
        <dbReference type="Proteomes" id="UP001501035"/>
    </source>
</evidence>
<feature type="active site" description="Proton acceptor" evidence="7">
    <location>
        <position position="309"/>
    </location>
</feature>
<dbReference type="Gene3D" id="3.65.10.10">
    <property type="entry name" value="Enolpyruvate transferase domain"/>
    <property type="match status" value="2"/>
</dbReference>
<dbReference type="InterPro" id="IPR023193">
    <property type="entry name" value="EPSP_synthase_CS"/>
</dbReference>
<comment type="pathway">
    <text evidence="1 7">Metabolic intermediate biosynthesis; chorismate biosynthesis; chorismate from D-erythrose 4-phosphate and phosphoenolpyruvate: step 6/7.</text>
</comment>
<evidence type="ECO:0000256" key="4">
    <source>
        <dbReference type="ARBA" id="ARBA00022679"/>
    </source>
</evidence>
<feature type="binding site" evidence="7">
    <location>
        <position position="93"/>
    </location>
    <ligand>
        <name>phosphoenolpyruvate</name>
        <dbReference type="ChEBI" id="CHEBI:58702"/>
    </ligand>
</feature>
<dbReference type="NCBIfam" id="TIGR01356">
    <property type="entry name" value="aroA"/>
    <property type="match status" value="1"/>
</dbReference>
<dbReference type="RefSeq" id="WP_290712897.1">
    <property type="nucleotide sequence ID" value="NZ_BAAAVS010000019.1"/>
</dbReference>
<reference evidence="10" key="1">
    <citation type="journal article" date="2019" name="Int. J. Syst. Evol. Microbiol.">
        <title>The Global Catalogue of Microorganisms (GCM) 10K type strain sequencing project: providing services to taxonomists for standard genome sequencing and annotation.</title>
        <authorList>
            <consortium name="The Broad Institute Genomics Platform"/>
            <consortium name="The Broad Institute Genome Sequencing Center for Infectious Disease"/>
            <person name="Wu L."/>
            <person name="Ma J."/>
        </authorList>
    </citation>
    <scope>NUCLEOTIDE SEQUENCE [LARGE SCALE GENOMIC DNA]</scope>
    <source>
        <strain evidence="10">JCM 14234</strain>
    </source>
</reference>
<feature type="binding site" evidence="7">
    <location>
        <position position="166"/>
    </location>
    <ligand>
        <name>phosphoenolpyruvate</name>
        <dbReference type="ChEBI" id="CHEBI:58702"/>
    </ligand>
</feature>
<dbReference type="Pfam" id="PF00275">
    <property type="entry name" value="EPSP_synthase"/>
    <property type="match status" value="1"/>
</dbReference>
<dbReference type="CDD" id="cd01556">
    <property type="entry name" value="EPSP_synthase"/>
    <property type="match status" value="1"/>
</dbReference>
<dbReference type="PANTHER" id="PTHR21090">
    <property type="entry name" value="AROM/DEHYDROQUINATE SYNTHASE"/>
    <property type="match status" value="1"/>
</dbReference>
<feature type="binding site" evidence="7">
    <location>
        <position position="386"/>
    </location>
    <ligand>
        <name>phosphoenolpyruvate</name>
        <dbReference type="ChEBI" id="CHEBI:58702"/>
    </ligand>
</feature>
<evidence type="ECO:0000256" key="2">
    <source>
        <dbReference type="ARBA" id="ARBA00009948"/>
    </source>
</evidence>
<dbReference type="HAMAP" id="MF_00210">
    <property type="entry name" value="EPSP_synth"/>
    <property type="match status" value="1"/>
</dbReference>
<feature type="binding site" evidence="7">
    <location>
        <position position="24"/>
    </location>
    <ligand>
        <name>3-phosphoshikimate</name>
        <dbReference type="ChEBI" id="CHEBI:145989"/>
    </ligand>
</feature>
<dbReference type="InterPro" id="IPR013792">
    <property type="entry name" value="RNA3'P_cycl/enolpyr_Trfase_a/b"/>
</dbReference>